<proteinExistence type="predicted"/>
<dbReference type="InterPro" id="IPR011330">
    <property type="entry name" value="Glyco_hydro/deAcase_b/a-brl"/>
</dbReference>
<dbReference type="EMBL" id="AP025628">
    <property type="protein sequence ID" value="BDG59478.1"/>
    <property type="molecule type" value="Genomic_DNA"/>
</dbReference>
<reference evidence="2" key="1">
    <citation type="submission" date="2022-03" db="EMBL/GenBank/DDBJ databases">
        <title>Complete genome sequence of Caldinitratiruptor microaerophilus.</title>
        <authorList>
            <person name="Mukaiyama R."/>
            <person name="Nishiyama T."/>
            <person name="Ueda K."/>
        </authorList>
    </citation>
    <scope>NUCLEOTIDE SEQUENCE</scope>
    <source>
        <strain evidence="2">JCM 16183</strain>
    </source>
</reference>
<accession>A0AA35G7M2</accession>
<dbReference type="GO" id="GO:0005975">
    <property type="term" value="P:carbohydrate metabolic process"/>
    <property type="evidence" value="ECO:0007669"/>
    <property type="project" value="InterPro"/>
</dbReference>
<dbReference type="Proteomes" id="UP001163687">
    <property type="component" value="Chromosome"/>
</dbReference>
<protein>
    <recommendedName>
        <fullName evidence="1">NodB homology domain-containing protein</fullName>
    </recommendedName>
</protein>
<gene>
    <name evidence="2" type="ORF">caldi_05680</name>
</gene>
<name>A0AA35G7M2_9FIRM</name>
<dbReference type="InterPro" id="IPR050248">
    <property type="entry name" value="Polysacc_deacetylase_ArnD"/>
</dbReference>
<feature type="domain" description="NodB homology" evidence="1">
    <location>
        <begin position="51"/>
        <end position="232"/>
    </location>
</feature>
<dbReference type="AlphaFoldDB" id="A0AA35G7M2"/>
<evidence type="ECO:0000259" key="1">
    <source>
        <dbReference type="PROSITE" id="PS51677"/>
    </source>
</evidence>
<evidence type="ECO:0000313" key="3">
    <source>
        <dbReference type="Proteomes" id="UP001163687"/>
    </source>
</evidence>
<dbReference type="Gene3D" id="3.20.20.370">
    <property type="entry name" value="Glycoside hydrolase/deacetylase"/>
    <property type="match status" value="1"/>
</dbReference>
<sequence length="241" mass="26043">MVFLARRGVLLRTGVVLGFAALVLAARLWLANAYPALTGTGPLRRAENAGNRVALTFDVTWSDAELLEVLEVLAAEKVHATFFVSHHWAANYPDLLRRLDAAGHEVGTLGFRMADPTALKPEELETELRFAQGLLARTLGRPARLYRPYGGRWNPAVLEAAARSGLQTVVWSVDAGEMTAPPPPPREIARRVTARLQAGDVIRIQASGFATTSAEALPAILRALRDRGLQPGTVSELVTAP</sequence>
<dbReference type="SUPFAM" id="SSF88713">
    <property type="entry name" value="Glycoside hydrolase/deacetylase"/>
    <property type="match status" value="1"/>
</dbReference>
<dbReference type="PANTHER" id="PTHR10587:SF137">
    <property type="entry name" value="4-DEOXY-4-FORMAMIDO-L-ARABINOSE-PHOSPHOUNDECAPRENOL DEFORMYLASE ARND-RELATED"/>
    <property type="match status" value="1"/>
</dbReference>
<dbReference type="RefSeq" id="WP_264843604.1">
    <property type="nucleotide sequence ID" value="NZ_AP025628.1"/>
</dbReference>
<dbReference type="PANTHER" id="PTHR10587">
    <property type="entry name" value="GLYCOSYL TRANSFERASE-RELATED"/>
    <property type="match status" value="1"/>
</dbReference>
<keyword evidence="3" id="KW-1185">Reference proteome</keyword>
<evidence type="ECO:0000313" key="2">
    <source>
        <dbReference type="EMBL" id="BDG59478.1"/>
    </source>
</evidence>
<dbReference type="PROSITE" id="PS51677">
    <property type="entry name" value="NODB"/>
    <property type="match status" value="1"/>
</dbReference>
<dbReference type="GO" id="GO:0016810">
    <property type="term" value="F:hydrolase activity, acting on carbon-nitrogen (but not peptide) bonds"/>
    <property type="evidence" value="ECO:0007669"/>
    <property type="project" value="InterPro"/>
</dbReference>
<dbReference type="KEGG" id="cmic:caldi_05680"/>
<dbReference type="Pfam" id="PF01522">
    <property type="entry name" value="Polysacc_deac_1"/>
    <property type="match status" value="1"/>
</dbReference>
<dbReference type="InterPro" id="IPR002509">
    <property type="entry name" value="NODB_dom"/>
</dbReference>
<organism evidence="2 3">
    <name type="scientific">Caldinitratiruptor microaerophilus</name>
    <dbReference type="NCBI Taxonomy" id="671077"/>
    <lineage>
        <taxon>Bacteria</taxon>
        <taxon>Bacillati</taxon>
        <taxon>Bacillota</taxon>
        <taxon>Clostridia</taxon>
        <taxon>Eubacteriales</taxon>
        <taxon>Symbiobacteriaceae</taxon>
        <taxon>Caldinitratiruptor</taxon>
    </lineage>
</organism>